<dbReference type="InterPro" id="IPR027434">
    <property type="entry name" value="Homing_endonucl"/>
</dbReference>
<dbReference type="SUPFAM" id="SSF82771">
    <property type="entry name" value="GIY-YIG endonuclease"/>
    <property type="match status" value="1"/>
</dbReference>
<dbReference type="PROSITE" id="PS50164">
    <property type="entry name" value="GIY_YIG"/>
    <property type="match status" value="1"/>
</dbReference>
<keyword evidence="3" id="KW-0496">Mitochondrion</keyword>
<dbReference type="AlphaFoldDB" id="A0A513U0T9"/>
<dbReference type="InterPro" id="IPR003611">
    <property type="entry name" value="NUMOD3"/>
</dbReference>
<evidence type="ECO:0000259" key="2">
    <source>
        <dbReference type="PROSITE" id="PS50164"/>
    </source>
</evidence>
<dbReference type="SUPFAM" id="SSF64496">
    <property type="entry name" value="DNA-binding domain of intron-encoded endonucleases"/>
    <property type="match status" value="1"/>
</dbReference>
<dbReference type="PANTHER" id="PTHR36181:SF4">
    <property type="entry name" value="LAGLIDADG ENDONUCLEASE"/>
    <property type="match status" value="1"/>
</dbReference>
<dbReference type="GO" id="GO:0003677">
    <property type="term" value="F:DNA binding"/>
    <property type="evidence" value="ECO:0007669"/>
    <property type="project" value="InterPro"/>
</dbReference>
<dbReference type="SUPFAM" id="SSF55608">
    <property type="entry name" value="Homing endonucleases"/>
    <property type="match status" value="2"/>
</dbReference>
<dbReference type="InterPro" id="IPR006350">
    <property type="entry name" value="Intron_endoG1"/>
</dbReference>
<gene>
    <name evidence="3" type="primary">orf478</name>
</gene>
<reference evidence="3" key="1">
    <citation type="journal article" name="Sci. Rep.">
        <title>Characterization of the mitochondrial genome of the pathogenic fungus Scytalidium auriculariicola (Leotiomycetes) and insights into its phylogenetics.</title>
        <authorList>
            <person name="Chen C."/>
            <person name="Li Q."/>
            <person name="Fu R."/>
            <person name="Wang J."/>
            <person name="Xiong C."/>
            <person name="Fan Z."/>
            <person name="Hu R."/>
            <person name="Zhang H."/>
            <person name="Lu D."/>
        </authorList>
    </citation>
    <scope>NUCLEOTIDE SEQUENCE</scope>
    <source>
        <tissue evidence="3">Mycelium</tissue>
    </source>
</reference>
<dbReference type="SMART" id="SM00465">
    <property type="entry name" value="GIYc"/>
    <property type="match status" value="1"/>
</dbReference>
<dbReference type="EMBL" id="MK111108">
    <property type="protein sequence ID" value="QDG01257.1"/>
    <property type="molecule type" value="Genomic_DNA"/>
</dbReference>
<sequence>MLTITSVSEIINTIIPHFDKYPLLSKTKEELELFKLAALIMHNKRHLTLEGFQDILSIKAAMNKGLTGLLAEDFPNTIPIIVGNIFSNKREEESTVNSLDPNWIAGFTEGKGFFKIDMPEHTGGLPVKLNFELFIPEKDKNLLPLIMKFFCCGTYKIDEKGSSHKIFTVTNFEDISKIVTTFLKYPLQGMKRLDLYLFIKVIELIKKMGDKITIEELEKTLGRKLTSKSDLDLTTFIPINKYSNADTQKALIIKDNLGKSGVYCWVHNQSGTRYVGSSVNLGKRFSDYYNLNHLMKNNMPIYKALLKYGHFNFSLEILEYCHIDSVIDREQYFIDLLKPRYNVLKIAGSPLGYKHTPVALEKLKLLGIGRKLSEEAKAKLRAANIGRSVSKEIRLKISETKLKANFKHSKEAKLRIGESSLARNGWVTYVINVKTGKTESYLSRHKAAIALNISPLTLKRYIDSQKLYKDTYRITTGP</sequence>
<dbReference type="Pfam" id="PF01541">
    <property type="entry name" value="GIY-YIG"/>
    <property type="match status" value="1"/>
</dbReference>
<organism evidence="3">
    <name type="scientific">Scytalidium sp</name>
    <dbReference type="NCBI Taxonomy" id="1715249"/>
    <lineage>
        <taxon>Eukaryota</taxon>
        <taxon>Fungi</taxon>
        <taxon>Dikarya</taxon>
        <taxon>Ascomycota</taxon>
        <taxon>Pezizomycotina</taxon>
        <taxon>Leotiomycetes</taxon>
        <taxon>Leotiomycetes incertae sedis</taxon>
        <taxon>Scytalidium</taxon>
    </lineage>
</organism>
<comment type="similarity">
    <text evidence="1">To endonucleases of group I introns of fungi and phage.</text>
</comment>
<keyword evidence="3" id="KW-0378">Hydrolase</keyword>
<name>A0A513U0T9_9PEZI</name>
<dbReference type="InterPro" id="IPR035901">
    <property type="entry name" value="GIY-YIG_endonuc_sf"/>
</dbReference>
<evidence type="ECO:0000256" key="1">
    <source>
        <dbReference type="ARBA" id="ARBA00010045"/>
    </source>
</evidence>
<dbReference type="GO" id="GO:0004519">
    <property type="term" value="F:endonuclease activity"/>
    <property type="evidence" value="ECO:0007669"/>
    <property type="project" value="UniProtKB-KW"/>
</dbReference>
<keyword evidence="3" id="KW-0540">Nuclease</keyword>
<accession>A0A513U0T9</accession>
<keyword evidence="3" id="KW-0255">Endonuclease</keyword>
<dbReference type="InterPro" id="IPR004860">
    <property type="entry name" value="LAGLIDADG_dom"/>
</dbReference>
<dbReference type="Gene3D" id="3.40.1440.10">
    <property type="entry name" value="GIY-YIG endonuclease"/>
    <property type="match status" value="1"/>
</dbReference>
<dbReference type="Gene3D" id="3.10.28.10">
    <property type="entry name" value="Homing endonucleases"/>
    <property type="match status" value="2"/>
</dbReference>
<dbReference type="NCBIfam" id="TIGR01453">
    <property type="entry name" value="grpIintron_endo"/>
    <property type="match status" value="1"/>
</dbReference>
<feature type="domain" description="GIY-YIG" evidence="2">
    <location>
        <begin position="258"/>
        <end position="343"/>
    </location>
</feature>
<dbReference type="InterPro" id="IPR051289">
    <property type="entry name" value="LAGLIDADG_Endonuclease"/>
</dbReference>
<dbReference type="InterPro" id="IPR000305">
    <property type="entry name" value="GIY-YIG_endonuc"/>
</dbReference>
<dbReference type="PANTHER" id="PTHR36181">
    <property type="entry name" value="INTRON-ENCODED ENDONUCLEASE AI3-RELATED"/>
    <property type="match status" value="1"/>
</dbReference>
<evidence type="ECO:0000313" key="3">
    <source>
        <dbReference type="EMBL" id="QDG01257.1"/>
    </source>
</evidence>
<dbReference type="SMART" id="SM00496">
    <property type="entry name" value="IENR2"/>
    <property type="match status" value="4"/>
</dbReference>
<dbReference type="CDD" id="cd10445">
    <property type="entry name" value="GIY-YIG_bI1_like"/>
    <property type="match status" value="1"/>
</dbReference>
<dbReference type="Pfam" id="PF00961">
    <property type="entry name" value="LAGLIDADG_1"/>
    <property type="match status" value="1"/>
</dbReference>
<protein>
    <submittedName>
        <fullName evidence="3">GIY-YIG endonuclease</fullName>
    </submittedName>
</protein>
<dbReference type="GO" id="GO:0005739">
    <property type="term" value="C:mitochondrion"/>
    <property type="evidence" value="ECO:0007669"/>
    <property type="project" value="UniProtKB-ARBA"/>
</dbReference>
<proteinExistence type="predicted"/>
<geneLocation type="mitochondrion" evidence="3"/>